<proteinExistence type="predicted"/>
<name>A0A839NBH8_9MICO</name>
<accession>A0A839NBH8</accession>
<protein>
    <submittedName>
        <fullName evidence="1">Uncharacterized protein</fullName>
    </submittedName>
</protein>
<evidence type="ECO:0000313" key="1">
    <source>
        <dbReference type="EMBL" id="MBB2894567.1"/>
    </source>
</evidence>
<evidence type="ECO:0000313" key="2">
    <source>
        <dbReference type="Proteomes" id="UP000559182"/>
    </source>
</evidence>
<dbReference type="EMBL" id="JACHVQ010000006">
    <property type="protein sequence ID" value="MBB2894567.1"/>
    <property type="molecule type" value="Genomic_DNA"/>
</dbReference>
<sequence length="264" mass="28692">MSVGILEKTYQQVKTESIDYIDGAIPPRPLPLVTIDQDEPAYLPKIRADWATAKTALAAIDQVMSDMANALATEQATNSQYTPQAQQTRKASILASYTAQLTAQRTTASRVLQQMVTTAADAALPPRPQPEDVVQLARIAGLKEDLQMLLANCTEPDQFVGKIRDYLTDALANDDALTTWFVAGGGWLSLWIRSHYDGHEATYAQASLDQAIGAVLDQHATQGGLGEARALYRKLADPQRGCTSLLTLLGGFFTQVVDDLTSWP</sequence>
<organism evidence="1 2">
    <name type="scientific">Flexivirga oryzae</name>
    <dbReference type="NCBI Taxonomy" id="1794944"/>
    <lineage>
        <taxon>Bacteria</taxon>
        <taxon>Bacillati</taxon>
        <taxon>Actinomycetota</taxon>
        <taxon>Actinomycetes</taxon>
        <taxon>Micrococcales</taxon>
        <taxon>Dermacoccaceae</taxon>
        <taxon>Flexivirga</taxon>
    </lineage>
</organism>
<dbReference type="AlphaFoldDB" id="A0A839NBH8"/>
<keyword evidence="2" id="KW-1185">Reference proteome</keyword>
<dbReference type="RefSeq" id="WP_183323008.1">
    <property type="nucleotide sequence ID" value="NZ_JACHVQ010000006.1"/>
</dbReference>
<comment type="caution">
    <text evidence="1">The sequence shown here is derived from an EMBL/GenBank/DDBJ whole genome shotgun (WGS) entry which is preliminary data.</text>
</comment>
<gene>
    <name evidence="1" type="ORF">FHU39_004613</name>
</gene>
<reference evidence="1 2" key="1">
    <citation type="submission" date="2020-08" db="EMBL/GenBank/DDBJ databases">
        <title>Sequencing the genomes of 1000 actinobacteria strains.</title>
        <authorList>
            <person name="Klenk H.-P."/>
        </authorList>
    </citation>
    <scope>NUCLEOTIDE SEQUENCE [LARGE SCALE GENOMIC DNA]</scope>
    <source>
        <strain evidence="1 2">DSM 105369</strain>
    </source>
</reference>
<dbReference type="Proteomes" id="UP000559182">
    <property type="component" value="Unassembled WGS sequence"/>
</dbReference>